<name>A0A165RU32_9AGAM</name>
<protein>
    <submittedName>
        <fullName evidence="1">Uncharacterized protein</fullName>
    </submittedName>
</protein>
<proteinExistence type="predicted"/>
<organism evidence="1 2">
    <name type="scientific">Neolentinus lepideus HHB14362 ss-1</name>
    <dbReference type="NCBI Taxonomy" id="1314782"/>
    <lineage>
        <taxon>Eukaryota</taxon>
        <taxon>Fungi</taxon>
        <taxon>Dikarya</taxon>
        <taxon>Basidiomycota</taxon>
        <taxon>Agaricomycotina</taxon>
        <taxon>Agaricomycetes</taxon>
        <taxon>Gloeophyllales</taxon>
        <taxon>Gloeophyllaceae</taxon>
        <taxon>Neolentinus</taxon>
    </lineage>
</organism>
<gene>
    <name evidence="1" type="ORF">NEOLEDRAFT_452024</name>
</gene>
<reference evidence="1 2" key="1">
    <citation type="journal article" date="2016" name="Mol. Biol. Evol.">
        <title>Comparative Genomics of Early-Diverging Mushroom-Forming Fungi Provides Insights into the Origins of Lignocellulose Decay Capabilities.</title>
        <authorList>
            <person name="Nagy L.G."/>
            <person name="Riley R."/>
            <person name="Tritt A."/>
            <person name="Adam C."/>
            <person name="Daum C."/>
            <person name="Floudas D."/>
            <person name="Sun H."/>
            <person name="Yadav J.S."/>
            <person name="Pangilinan J."/>
            <person name="Larsson K.H."/>
            <person name="Matsuura K."/>
            <person name="Barry K."/>
            <person name="Labutti K."/>
            <person name="Kuo R."/>
            <person name="Ohm R.A."/>
            <person name="Bhattacharya S.S."/>
            <person name="Shirouzu T."/>
            <person name="Yoshinaga Y."/>
            <person name="Martin F.M."/>
            <person name="Grigoriev I.V."/>
            <person name="Hibbett D.S."/>
        </authorList>
    </citation>
    <scope>NUCLEOTIDE SEQUENCE [LARGE SCALE GENOMIC DNA]</scope>
    <source>
        <strain evidence="1 2">HHB14362 ss-1</strain>
    </source>
</reference>
<accession>A0A165RU32</accession>
<evidence type="ECO:0000313" key="2">
    <source>
        <dbReference type="Proteomes" id="UP000076761"/>
    </source>
</evidence>
<dbReference type="EMBL" id="KV425579">
    <property type="protein sequence ID" value="KZT24271.1"/>
    <property type="molecule type" value="Genomic_DNA"/>
</dbReference>
<sequence>MGLRLITLCVHCFGHSPGEYLRQSFPECRILNKPFTLSAPTIFGARSPWVPRSGTRLASFYCATRCHAAVEHVMERPSMRRIDPSNSYSHRGAQKRLSTSFNNADIGLRSFERVASHKYPSGYHVHGTFCTAGISELLSWTPS</sequence>
<dbReference type="InParanoid" id="A0A165RU32"/>
<dbReference type="AlphaFoldDB" id="A0A165RU32"/>
<evidence type="ECO:0000313" key="1">
    <source>
        <dbReference type="EMBL" id="KZT24271.1"/>
    </source>
</evidence>
<keyword evidence="2" id="KW-1185">Reference proteome</keyword>
<dbReference type="Proteomes" id="UP000076761">
    <property type="component" value="Unassembled WGS sequence"/>
</dbReference>